<organism evidence="8 9">
    <name type="scientific">Arthrobacter phage Maja</name>
    <dbReference type="NCBI Taxonomy" id="2499009"/>
    <lineage>
        <taxon>Viruses</taxon>
        <taxon>Duplodnaviria</taxon>
        <taxon>Heunggongvirae</taxon>
        <taxon>Uroviricota</taxon>
        <taxon>Caudoviricetes</taxon>
        <taxon>Majavirus</taxon>
        <taxon>Majavirus maja</taxon>
    </lineage>
</organism>
<feature type="transmembrane region" description="Helical" evidence="6">
    <location>
        <begin position="56"/>
        <end position="73"/>
    </location>
</feature>
<dbReference type="GO" id="GO:0016020">
    <property type="term" value="C:membrane"/>
    <property type="evidence" value="ECO:0007669"/>
    <property type="project" value="UniProtKB-SubCell"/>
</dbReference>
<feature type="region of interest" description="Disordered" evidence="5">
    <location>
        <begin position="459"/>
        <end position="480"/>
    </location>
</feature>
<sequence>MTSGGKLFDSSDWRYGFGWYAATLGVVAAVVLAAIFAPITLLALPAAVVLYGLTKPWFRLLFFVFGAFFVFQSSDGLSIQKLGYMGGVAFSTAAALYSLHKDADPEWRQKVRPALVGAALLAGWIAVPTLIQSVVFNGVPIAMWARDALTYLLISAAVVIGADAGRFVSLKFARLATLAAGLLAAAGFAVTWVNKRGFGDVEESQGFILGSMVAITLPLALSLVLGLGRRDIKLQWLIFAPLMLVAVLVTGTRTGFVLSLVLLGIIGAVRKCRVRLSKALFGVALGAATIAAALPIAGAWLSSEQFVQERIDLMLRTIQLGFAQDNSGLIRERARQYCMEIFNESPLLGQGLGVYFPNPNPNSAPANFTLDTFAVYPAKFGIIGTAVLVIAILMIVKAFVRKQDGRWLLENTAVRGAFVVWIALLPFGAPTEDKGFALSIALAATLVVAASAVKPAAVEEPQQPIPTRPNRPSYVIPARR</sequence>
<feature type="domain" description="O-antigen ligase-related" evidence="7">
    <location>
        <begin position="242"/>
        <end position="387"/>
    </location>
</feature>
<comment type="subcellular location">
    <subcellularLocation>
        <location evidence="1">Membrane</location>
        <topology evidence="1">Multi-pass membrane protein</topology>
    </subcellularLocation>
</comment>
<feature type="transmembrane region" description="Helical" evidence="6">
    <location>
        <begin position="111"/>
        <end position="136"/>
    </location>
</feature>
<feature type="transmembrane region" description="Helical" evidence="6">
    <location>
        <begin position="79"/>
        <end position="99"/>
    </location>
</feature>
<accession>A0A3S9UMZ0</accession>
<feature type="transmembrane region" description="Helical" evidence="6">
    <location>
        <begin position="412"/>
        <end position="429"/>
    </location>
</feature>
<dbReference type="RefSeq" id="YP_009818587.1">
    <property type="nucleotide sequence ID" value="NC_048140.1"/>
</dbReference>
<keyword evidence="4 6" id="KW-0472">Membrane</keyword>
<evidence type="ECO:0000256" key="6">
    <source>
        <dbReference type="SAM" id="Phobius"/>
    </source>
</evidence>
<evidence type="ECO:0000256" key="2">
    <source>
        <dbReference type="ARBA" id="ARBA00022692"/>
    </source>
</evidence>
<feature type="transmembrane region" description="Helical" evidence="6">
    <location>
        <begin position="175"/>
        <end position="194"/>
    </location>
</feature>
<dbReference type="PANTHER" id="PTHR37422">
    <property type="entry name" value="TEICHURONIC ACID BIOSYNTHESIS PROTEIN TUAE"/>
    <property type="match status" value="1"/>
</dbReference>
<evidence type="ECO:0000259" key="7">
    <source>
        <dbReference type="Pfam" id="PF04932"/>
    </source>
</evidence>
<feature type="transmembrane region" description="Helical" evidence="6">
    <location>
        <begin position="20"/>
        <end position="44"/>
    </location>
</feature>
<dbReference type="Proteomes" id="UP000287918">
    <property type="component" value="Segment"/>
</dbReference>
<dbReference type="EMBL" id="MK279899">
    <property type="protein sequence ID" value="AZS11725.1"/>
    <property type="molecule type" value="Genomic_DNA"/>
</dbReference>
<reference evidence="8 9" key="1">
    <citation type="submission" date="2018-12" db="EMBL/GenBank/DDBJ databases">
        <authorList>
            <person name="Rimple P.A."/>
            <person name="Stoner T.H."/>
            <person name="Garlena R.A."/>
            <person name="Russell D.A."/>
            <person name="Pope W.H."/>
            <person name="Jacobs-Sera D."/>
            <person name="Hatfull G.F."/>
        </authorList>
    </citation>
    <scope>NUCLEOTIDE SEQUENCE [LARGE SCALE GENOMIC DNA]</scope>
</reference>
<evidence type="ECO:0000313" key="9">
    <source>
        <dbReference type="Proteomes" id="UP000287918"/>
    </source>
</evidence>
<keyword evidence="3 6" id="KW-1133">Transmembrane helix</keyword>
<feature type="transmembrane region" description="Helical" evidence="6">
    <location>
        <begin position="380"/>
        <end position="400"/>
    </location>
</feature>
<dbReference type="KEGG" id="vg:55009931"/>
<protein>
    <submittedName>
        <fullName evidence="8">Membrane protein</fullName>
    </submittedName>
</protein>
<feature type="transmembrane region" description="Helical" evidence="6">
    <location>
        <begin position="206"/>
        <end position="227"/>
    </location>
</feature>
<feature type="transmembrane region" description="Helical" evidence="6">
    <location>
        <begin position="148"/>
        <end position="168"/>
    </location>
</feature>
<feature type="transmembrane region" description="Helical" evidence="6">
    <location>
        <begin position="435"/>
        <end position="453"/>
    </location>
</feature>
<dbReference type="GeneID" id="55009931"/>
<feature type="transmembrane region" description="Helical" evidence="6">
    <location>
        <begin position="279"/>
        <end position="301"/>
    </location>
</feature>
<evidence type="ECO:0000256" key="3">
    <source>
        <dbReference type="ARBA" id="ARBA00022989"/>
    </source>
</evidence>
<evidence type="ECO:0000313" key="8">
    <source>
        <dbReference type="EMBL" id="AZS11725.1"/>
    </source>
</evidence>
<gene>
    <name evidence="8" type="primary">27</name>
    <name evidence="8" type="ORF">PBI_MAJA_27</name>
</gene>
<keyword evidence="2 6" id="KW-0812">Transmembrane</keyword>
<proteinExistence type="predicted"/>
<evidence type="ECO:0000256" key="1">
    <source>
        <dbReference type="ARBA" id="ARBA00004141"/>
    </source>
</evidence>
<name>A0A3S9UMZ0_9CAUD</name>
<dbReference type="InterPro" id="IPR051533">
    <property type="entry name" value="WaaL-like"/>
</dbReference>
<dbReference type="PANTHER" id="PTHR37422:SF13">
    <property type="entry name" value="LIPOPOLYSACCHARIDE BIOSYNTHESIS PROTEIN PA4999-RELATED"/>
    <property type="match status" value="1"/>
</dbReference>
<keyword evidence="9" id="KW-1185">Reference proteome</keyword>
<evidence type="ECO:0000256" key="4">
    <source>
        <dbReference type="ARBA" id="ARBA00023136"/>
    </source>
</evidence>
<dbReference type="InterPro" id="IPR007016">
    <property type="entry name" value="O-antigen_ligase-rel_domated"/>
</dbReference>
<evidence type="ECO:0000256" key="5">
    <source>
        <dbReference type="SAM" id="MobiDB-lite"/>
    </source>
</evidence>
<dbReference type="Pfam" id="PF04932">
    <property type="entry name" value="Wzy_C"/>
    <property type="match status" value="1"/>
</dbReference>